<protein>
    <submittedName>
        <fullName evidence="4">DNA/RNA-binding domain-containing protein</fullName>
    </submittedName>
</protein>
<dbReference type="GO" id="GO:0070034">
    <property type="term" value="F:telomerase RNA binding"/>
    <property type="evidence" value="ECO:0007669"/>
    <property type="project" value="TreeGrafter"/>
</dbReference>
<dbReference type="SUPFAM" id="SSF48452">
    <property type="entry name" value="TPR-like"/>
    <property type="match status" value="1"/>
</dbReference>
<dbReference type="GO" id="GO:0005697">
    <property type="term" value="C:telomerase holoenzyme complex"/>
    <property type="evidence" value="ECO:0007669"/>
    <property type="project" value="TreeGrafter"/>
</dbReference>
<evidence type="ECO:0000259" key="2">
    <source>
        <dbReference type="Pfam" id="PF10373"/>
    </source>
</evidence>
<reference evidence="4" key="1">
    <citation type="submission" date="2019-12" db="UniProtKB">
        <authorList>
            <consortium name="WormBaseParasite"/>
        </authorList>
    </citation>
    <scope>IDENTIFICATION</scope>
</reference>
<feature type="domain" description="DNA/RNA-binding" evidence="2">
    <location>
        <begin position="226"/>
        <end position="545"/>
    </location>
</feature>
<evidence type="ECO:0000313" key="4">
    <source>
        <dbReference type="WBParaSite" id="TMUE_1000003799.1"/>
    </source>
</evidence>
<dbReference type="InterPro" id="IPR011990">
    <property type="entry name" value="TPR-like_helical_dom_sf"/>
</dbReference>
<evidence type="ECO:0000256" key="1">
    <source>
        <dbReference type="ARBA" id="ARBA00023161"/>
    </source>
</evidence>
<dbReference type="GO" id="GO:0000184">
    <property type="term" value="P:nuclear-transcribed mRNA catabolic process, nonsense-mediated decay"/>
    <property type="evidence" value="ECO:0007669"/>
    <property type="project" value="UniProtKB-KW"/>
</dbReference>
<name>A0A5S6Q980_TRIMR</name>
<dbReference type="AlphaFoldDB" id="A0A5S6Q980"/>
<accession>A0A5S6Q980</accession>
<dbReference type="Gene3D" id="3.40.50.1010">
    <property type="entry name" value="5'-nuclease"/>
    <property type="match status" value="1"/>
</dbReference>
<dbReference type="PANTHER" id="PTHR15696">
    <property type="entry name" value="SMG-7 SUPPRESSOR WITH MORPHOLOGICAL EFFECT ON GENITALIA PROTEIN 7"/>
    <property type="match status" value="1"/>
</dbReference>
<dbReference type="InterPro" id="IPR045153">
    <property type="entry name" value="Est1/Ebs1-like"/>
</dbReference>
<organism evidence="3 4">
    <name type="scientific">Trichuris muris</name>
    <name type="common">Mouse whipworm</name>
    <dbReference type="NCBI Taxonomy" id="70415"/>
    <lineage>
        <taxon>Eukaryota</taxon>
        <taxon>Metazoa</taxon>
        <taxon>Ecdysozoa</taxon>
        <taxon>Nematoda</taxon>
        <taxon>Enoplea</taxon>
        <taxon>Dorylaimia</taxon>
        <taxon>Trichinellida</taxon>
        <taxon>Trichuridae</taxon>
        <taxon>Trichuris</taxon>
    </lineage>
</organism>
<sequence>MLESLRSVSNILPLGFTCRSQRETQVAPIRATAPDRHSDGDRKQLLRNQMDTTYFSCETLRWELNNRLNGEGTLGIYFDVNTIGLSIKLRSMYETIVLGDPQCLADDAEQLMWHHCFVQLFDPISRNATKMGPQQLRKAMELLHIASNYYFGLIRKLAKTGSREIGETVLSVPIALRWKNPKYEPQDAFVIEMAYRMYMHMGDIVRYRSVISPTLVYRAYPTADKLYQYALSLKREDSAPFSRLGMLCSSVGRPIEAACYHFRGSRAQIQSDVSAQYLTLLLTENERHYYLAAEKRKATDQREAEENVSEMFVFSSLRIIRYLYSSTGKSQDCYLPAMVKENIRILGFCFEQLRKRRFPGYLYRDVNSDAILSLVAMQMELIKLLEENDSAKRLIAERWLLSVFRLVVELCVDVVCDLYSTVPSLNDFKSSSRSTNVSLIPPNLQSVNSGGHKASVSKLMTASQKVKARRGEVENHELTKAACIIIRRKLKVLSQFPWLKVVKVVCNWLQLHPDKLHKMNVDSWTQFVSLANLLPNELELTDVYSYDKKLSKKVGGLFLTPLSEWTQEISLPEDAFMFDIIQLPLHQKISDRSMDDSSLCFLRICCLHKYAREFVRLKFTGLKFDNWINKYVPPSSSHDGSTEAPMKRLETVSTSTSVITEPVRGRVTAYGHLNRSCRPSIFLIVDVFSLCDNLPLMKDLAQSNEFTIVICISVIDQLHEWKAGMHGARDAINWLDYEWVHSNRAILVRTSDTCSEKWEGEQNDPTLELVLMYDLLVDKPPYNVRQVLLLTDYGKNSENFKNIHAQARENGVEDIDVRNVEEFYVHWSSKRPMKYY</sequence>
<dbReference type="InterPro" id="IPR018834">
    <property type="entry name" value="DNA/RNA-bd_Est1-type"/>
</dbReference>
<dbReference type="Gene3D" id="1.25.40.10">
    <property type="entry name" value="Tetratricopeptide repeat domain"/>
    <property type="match status" value="1"/>
</dbReference>
<dbReference type="WBParaSite" id="TMUE_1000003799.1">
    <property type="protein sequence ID" value="TMUE_1000003799.1"/>
    <property type="gene ID" value="WBGene00287805"/>
</dbReference>
<proteinExistence type="predicted"/>
<dbReference type="GO" id="GO:0042162">
    <property type="term" value="F:telomeric DNA binding"/>
    <property type="evidence" value="ECO:0007669"/>
    <property type="project" value="TreeGrafter"/>
</dbReference>
<evidence type="ECO:0000313" key="3">
    <source>
        <dbReference type="Proteomes" id="UP000046395"/>
    </source>
</evidence>
<dbReference type="Pfam" id="PF10373">
    <property type="entry name" value="EST1_DNA_bind"/>
    <property type="match status" value="1"/>
</dbReference>
<keyword evidence="3" id="KW-1185">Reference proteome</keyword>
<dbReference type="PANTHER" id="PTHR15696:SF7">
    <property type="entry name" value="NONSENSE-MEDIATED MRNA DECAY FACTOR"/>
    <property type="match status" value="1"/>
</dbReference>
<dbReference type="Proteomes" id="UP000046395">
    <property type="component" value="Unassembled WGS sequence"/>
</dbReference>
<dbReference type="STRING" id="70415.A0A5S6Q980"/>
<keyword evidence="1" id="KW-0866">Nonsense-mediated mRNA decay</keyword>